<dbReference type="InterPro" id="IPR019533">
    <property type="entry name" value="Peptidase_S26"/>
</dbReference>
<feature type="region of interest" description="Disordered" evidence="6">
    <location>
        <begin position="196"/>
        <end position="302"/>
    </location>
</feature>
<evidence type="ECO:0000313" key="9">
    <source>
        <dbReference type="Proteomes" id="UP001299546"/>
    </source>
</evidence>
<dbReference type="InterPro" id="IPR036286">
    <property type="entry name" value="LexA/Signal_pep-like_sf"/>
</dbReference>
<evidence type="ECO:0000256" key="5">
    <source>
        <dbReference type="NCBIfam" id="TIGR02228"/>
    </source>
</evidence>
<dbReference type="Proteomes" id="UP001299546">
    <property type="component" value="Unassembled WGS sequence"/>
</dbReference>
<evidence type="ECO:0000256" key="2">
    <source>
        <dbReference type="ARBA" id="ARBA00022692"/>
    </source>
</evidence>
<dbReference type="EMBL" id="JAJCIS010000018">
    <property type="protein sequence ID" value="MCB7389075.1"/>
    <property type="molecule type" value="Genomic_DNA"/>
</dbReference>
<protein>
    <recommendedName>
        <fullName evidence="5">Signal peptidase I</fullName>
        <ecNumber evidence="5">3.4.21.89</ecNumber>
    </recommendedName>
</protein>
<keyword evidence="4 7" id="KW-0472">Membrane</keyword>
<dbReference type="EC" id="3.4.21.89" evidence="5"/>
<dbReference type="GO" id="GO:0009003">
    <property type="term" value="F:signal peptidase activity"/>
    <property type="evidence" value="ECO:0007669"/>
    <property type="project" value="UniProtKB-EC"/>
</dbReference>
<dbReference type="CDD" id="cd06530">
    <property type="entry name" value="S26_SPase_I"/>
    <property type="match status" value="1"/>
</dbReference>
<feature type="compositionally biased region" description="Acidic residues" evidence="6">
    <location>
        <begin position="233"/>
        <end position="269"/>
    </location>
</feature>
<keyword evidence="2 7" id="KW-0812">Transmembrane</keyword>
<organism evidence="8 9">
    <name type="scientific">Bariatricus massiliensis</name>
    <dbReference type="NCBI Taxonomy" id="1745713"/>
    <lineage>
        <taxon>Bacteria</taxon>
        <taxon>Bacillati</taxon>
        <taxon>Bacillota</taxon>
        <taxon>Clostridia</taxon>
        <taxon>Lachnospirales</taxon>
        <taxon>Lachnospiraceae</taxon>
        <taxon>Bariatricus</taxon>
    </lineage>
</organism>
<keyword evidence="8" id="KW-0378">Hydrolase</keyword>
<evidence type="ECO:0000256" key="6">
    <source>
        <dbReference type="SAM" id="MobiDB-lite"/>
    </source>
</evidence>
<feature type="transmembrane region" description="Helical" evidence="7">
    <location>
        <begin position="12"/>
        <end position="30"/>
    </location>
</feature>
<evidence type="ECO:0000313" key="8">
    <source>
        <dbReference type="EMBL" id="MCB7389075.1"/>
    </source>
</evidence>
<dbReference type="RefSeq" id="WP_066737910.1">
    <property type="nucleotide sequence ID" value="NZ_JAJCIQ010000018.1"/>
</dbReference>
<dbReference type="SUPFAM" id="SSF51306">
    <property type="entry name" value="LexA/Signal peptidase"/>
    <property type="match status" value="1"/>
</dbReference>
<sequence length="302" mass="35027">MKKLMNKIVNFIFGLIVLVLIVCIIGIQFFPDELNKYIGYRTFVILTDSMEPTIPVGSLVISKKIDNPENIKVNTIISFRVDRFGDDTVFTHYFKKRQIDETGRERYFTIAENADRYDDYVTYREDVLGTYVFHVPYIGKFVLFLQSPFALIELGIILFILLINRLLWDKFDREEKEALESDENDEDVIDAEEIHEIDMDVESEDIQQPALEDSGEVSEVPDEKLDTVTEQEATVDAEEQEIPELPSENEEVAEPVEEPDLVTYAEEEPEKNTEKKSKHKKSGKKQKKEKKKKKGSNKSKKK</sequence>
<comment type="caution">
    <text evidence="8">The sequence shown here is derived from an EMBL/GenBank/DDBJ whole genome shotgun (WGS) entry which is preliminary data.</text>
</comment>
<proteinExistence type="predicted"/>
<feature type="compositionally biased region" description="Basic residues" evidence="6">
    <location>
        <begin position="276"/>
        <end position="302"/>
    </location>
</feature>
<evidence type="ECO:0000256" key="3">
    <source>
        <dbReference type="ARBA" id="ARBA00022989"/>
    </source>
</evidence>
<dbReference type="InterPro" id="IPR001733">
    <property type="entry name" value="Peptidase_S26B"/>
</dbReference>
<gene>
    <name evidence="8" type="ORF">LIZ65_17465</name>
</gene>
<keyword evidence="3 7" id="KW-1133">Transmembrane helix</keyword>
<dbReference type="NCBIfam" id="TIGR02228">
    <property type="entry name" value="sigpep_I_arch"/>
    <property type="match status" value="1"/>
</dbReference>
<accession>A0ABS8DKV0</accession>
<feature type="transmembrane region" description="Helical" evidence="7">
    <location>
        <begin position="141"/>
        <end position="163"/>
    </location>
</feature>
<comment type="subcellular location">
    <subcellularLocation>
        <location evidence="1">Membrane</location>
    </subcellularLocation>
</comment>
<keyword evidence="9" id="KW-1185">Reference proteome</keyword>
<evidence type="ECO:0000256" key="1">
    <source>
        <dbReference type="ARBA" id="ARBA00004370"/>
    </source>
</evidence>
<reference evidence="8 9" key="1">
    <citation type="submission" date="2021-10" db="EMBL/GenBank/DDBJ databases">
        <title>Collection of gut derived symbiotic bacterial strains cultured from healthy donors.</title>
        <authorList>
            <person name="Lin H."/>
            <person name="Littmann E."/>
            <person name="Kohout C."/>
            <person name="Pamer E.G."/>
        </authorList>
    </citation>
    <scope>NUCLEOTIDE SEQUENCE [LARGE SCALE GENOMIC DNA]</scope>
    <source>
        <strain evidence="8 9">DFI.1.165</strain>
    </source>
</reference>
<evidence type="ECO:0000256" key="4">
    <source>
        <dbReference type="ARBA" id="ARBA00023136"/>
    </source>
</evidence>
<evidence type="ECO:0000256" key="7">
    <source>
        <dbReference type="SAM" id="Phobius"/>
    </source>
</evidence>
<name>A0ABS8DKV0_9FIRM</name>